<keyword evidence="10" id="KW-1185">Reference proteome</keyword>
<dbReference type="AlphaFoldDB" id="A0A8C5GK08"/>
<evidence type="ECO:0000256" key="6">
    <source>
        <dbReference type="ARBA" id="ARBA00023155"/>
    </source>
</evidence>
<evidence type="ECO:0000256" key="3">
    <source>
        <dbReference type="ARBA" id="ARBA00022473"/>
    </source>
</evidence>
<evidence type="ECO:0000313" key="9">
    <source>
        <dbReference type="Ensembl" id="ENSGWIP00000031515.1"/>
    </source>
</evidence>
<evidence type="ECO:0000256" key="1">
    <source>
        <dbReference type="ARBA" id="ARBA00004123"/>
    </source>
</evidence>
<dbReference type="Gene3D" id="1.10.10.60">
    <property type="entry name" value="Homeodomain-like"/>
    <property type="match status" value="1"/>
</dbReference>
<comment type="subcellular location">
    <subcellularLocation>
        <location evidence="1">Nucleus</location>
    </subcellularLocation>
</comment>
<keyword evidence="6" id="KW-0371">Homeobox</keyword>
<keyword evidence="3" id="KW-0217">Developmental protein</keyword>
<dbReference type="Ensembl" id="ENSGWIT00000034324.1">
    <property type="protein sequence ID" value="ENSGWIP00000031515.1"/>
    <property type="gene ID" value="ENSGWIG00000016287.1"/>
</dbReference>
<sequence length="81" mass="9217">RFSTGQGTGLCTGEFPERKLLIKTLEFNFTNVSKHPDGITLMLVAAECGLTEEETENWFKLRNEQWRRAEGLPPKEGSVFE</sequence>
<keyword evidence="7" id="KW-0804">Transcription</keyword>
<evidence type="ECO:0000256" key="2">
    <source>
        <dbReference type="ARBA" id="ARBA00021327"/>
    </source>
</evidence>
<dbReference type="Proteomes" id="UP000694680">
    <property type="component" value="Chromosome 10"/>
</dbReference>
<keyword evidence="8" id="KW-0539">Nucleus</keyword>
<dbReference type="InterPro" id="IPR009057">
    <property type="entry name" value="Homeodomain-like_sf"/>
</dbReference>
<proteinExistence type="predicted"/>
<dbReference type="GO" id="GO:0006357">
    <property type="term" value="P:regulation of transcription by RNA polymerase II"/>
    <property type="evidence" value="ECO:0007669"/>
    <property type="project" value="TreeGrafter"/>
</dbReference>
<evidence type="ECO:0000256" key="7">
    <source>
        <dbReference type="ARBA" id="ARBA00023163"/>
    </source>
</evidence>
<protein>
    <recommendedName>
        <fullName evidence="2">Homeodomain-only protein</fullName>
    </recommendedName>
</protein>
<reference evidence="9" key="3">
    <citation type="submission" date="2025-09" db="UniProtKB">
        <authorList>
            <consortium name="Ensembl"/>
        </authorList>
    </citation>
    <scope>IDENTIFICATION</scope>
</reference>
<dbReference type="InterPro" id="IPR039162">
    <property type="entry name" value="HOPX"/>
</dbReference>
<dbReference type="GO" id="GO:0003677">
    <property type="term" value="F:DNA binding"/>
    <property type="evidence" value="ECO:0007669"/>
    <property type="project" value="UniProtKB-KW"/>
</dbReference>
<dbReference type="GO" id="GO:0030154">
    <property type="term" value="P:cell differentiation"/>
    <property type="evidence" value="ECO:0007669"/>
    <property type="project" value="InterPro"/>
</dbReference>
<dbReference type="InterPro" id="IPR001356">
    <property type="entry name" value="HD"/>
</dbReference>
<evidence type="ECO:0000313" key="10">
    <source>
        <dbReference type="Proteomes" id="UP000694680"/>
    </source>
</evidence>
<dbReference type="GO" id="GO:0005634">
    <property type="term" value="C:nucleus"/>
    <property type="evidence" value="ECO:0007669"/>
    <property type="project" value="UniProtKB-SubCell"/>
</dbReference>
<reference evidence="9" key="2">
    <citation type="submission" date="2025-08" db="UniProtKB">
        <authorList>
            <consortium name="Ensembl"/>
        </authorList>
    </citation>
    <scope>IDENTIFICATION</scope>
</reference>
<evidence type="ECO:0000256" key="4">
    <source>
        <dbReference type="ARBA" id="ARBA00022491"/>
    </source>
</evidence>
<evidence type="ECO:0000256" key="8">
    <source>
        <dbReference type="ARBA" id="ARBA00023242"/>
    </source>
</evidence>
<evidence type="ECO:0000256" key="5">
    <source>
        <dbReference type="ARBA" id="ARBA00023015"/>
    </source>
</evidence>
<dbReference type="PANTHER" id="PTHR21408:SF1">
    <property type="entry name" value="HOMEODOMAIN-ONLY PROTEIN"/>
    <property type="match status" value="1"/>
</dbReference>
<dbReference type="PANTHER" id="PTHR21408">
    <property type="entry name" value="HOMEODOMAIN-ONLY PROTEIN"/>
    <property type="match status" value="1"/>
</dbReference>
<keyword evidence="4" id="KW-0678">Repressor</keyword>
<keyword evidence="5" id="KW-0805">Transcription regulation</keyword>
<dbReference type="CDD" id="cd00086">
    <property type="entry name" value="homeodomain"/>
    <property type="match status" value="1"/>
</dbReference>
<organism evidence="9 10">
    <name type="scientific">Gouania willdenowi</name>
    <name type="common">Blunt-snouted clingfish</name>
    <name type="synonym">Lepadogaster willdenowi</name>
    <dbReference type="NCBI Taxonomy" id="441366"/>
    <lineage>
        <taxon>Eukaryota</taxon>
        <taxon>Metazoa</taxon>
        <taxon>Chordata</taxon>
        <taxon>Craniata</taxon>
        <taxon>Vertebrata</taxon>
        <taxon>Euteleostomi</taxon>
        <taxon>Actinopterygii</taxon>
        <taxon>Neopterygii</taxon>
        <taxon>Teleostei</taxon>
        <taxon>Neoteleostei</taxon>
        <taxon>Acanthomorphata</taxon>
        <taxon>Ovalentaria</taxon>
        <taxon>Blenniimorphae</taxon>
        <taxon>Blenniiformes</taxon>
        <taxon>Gobiesocoidei</taxon>
        <taxon>Gobiesocidae</taxon>
        <taxon>Gobiesocinae</taxon>
        <taxon>Gouania</taxon>
    </lineage>
</organism>
<dbReference type="SUPFAM" id="SSF46689">
    <property type="entry name" value="Homeodomain-like"/>
    <property type="match status" value="1"/>
</dbReference>
<name>A0A8C5GK08_GOUWI</name>
<reference evidence="9" key="1">
    <citation type="submission" date="2020-06" db="EMBL/GenBank/DDBJ databases">
        <authorList>
            <consortium name="Wellcome Sanger Institute Data Sharing"/>
        </authorList>
    </citation>
    <scope>NUCLEOTIDE SEQUENCE [LARGE SCALE GENOMIC DNA]</scope>
</reference>
<accession>A0A8C5GK08</accession>